<keyword evidence="1" id="KW-0479">Metal-binding</keyword>
<evidence type="ECO:0000259" key="2">
    <source>
        <dbReference type="PROSITE" id="PS50966"/>
    </source>
</evidence>
<evidence type="ECO:0000313" key="3">
    <source>
        <dbReference type="Ensembl" id="ENSSANP00000094693.1"/>
    </source>
</evidence>
<proteinExistence type="predicted"/>
<keyword evidence="4" id="KW-1185">Reference proteome</keyword>
<gene>
    <name evidence="3" type="primary">LOC107669462</name>
</gene>
<evidence type="ECO:0000256" key="1">
    <source>
        <dbReference type="PROSITE-ProRule" id="PRU00325"/>
    </source>
</evidence>
<dbReference type="GeneID" id="107669462"/>
<dbReference type="PANTHER" id="PTHR47526">
    <property type="entry name" value="ATP-DEPENDENT DNA HELICASE"/>
    <property type="match status" value="1"/>
</dbReference>
<keyword evidence="1" id="KW-0863">Zinc-finger</keyword>
<dbReference type="KEGG" id="sanh:107669462"/>
<dbReference type="Gene3D" id="3.90.320.10">
    <property type="match status" value="1"/>
</dbReference>
<dbReference type="InterPro" id="IPR011604">
    <property type="entry name" value="PDDEXK-like_dom_sf"/>
</dbReference>
<name>A0A671SDB1_9TELE</name>
<keyword evidence="1" id="KW-0862">Zinc</keyword>
<dbReference type="InterPro" id="IPR019080">
    <property type="entry name" value="YqaJ_viral_recombinase"/>
</dbReference>
<dbReference type="PROSITE" id="PS50966">
    <property type="entry name" value="ZF_SWIM"/>
    <property type="match status" value="1"/>
</dbReference>
<evidence type="ECO:0000313" key="4">
    <source>
        <dbReference type="Proteomes" id="UP000472260"/>
    </source>
</evidence>
<reference evidence="3" key="2">
    <citation type="submission" date="2025-09" db="UniProtKB">
        <authorList>
            <consortium name="Ensembl"/>
        </authorList>
    </citation>
    <scope>IDENTIFICATION</scope>
</reference>
<accession>A0A671SDB1</accession>
<dbReference type="Ensembl" id="ENSSANT00000100556.1">
    <property type="protein sequence ID" value="ENSSANP00000094693.1"/>
    <property type="gene ID" value="ENSSANG00000046670.1"/>
</dbReference>
<dbReference type="SUPFAM" id="SSF52980">
    <property type="entry name" value="Restriction endonuclease-like"/>
    <property type="match status" value="1"/>
</dbReference>
<dbReference type="PANTHER" id="PTHR47526:SF4">
    <property type="entry name" value="SWIM-TYPE DOMAIN-CONTAINING PROTEIN"/>
    <property type="match status" value="1"/>
</dbReference>
<dbReference type="AlphaFoldDB" id="A0A671SDB1"/>
<reference evidence="3" key="1">
    <citation type="submission" date="2025-08" db="UniProtKB">
        <authorList>
            <consortium name="Ensembl"/>
        </authorList>
    </citation>
    <scope>IDENTIFICATION</scope>
</reference>
<dbReference type="Pfam" id="PF09588">
    <property type="entry name" value="YqaJ"/>
    <property type="match status" value="1"/>
</dbReference>
<dbReference type="CDD" id="cd22343">
    <property type="entry name" value="PDDEXK_lambda_exonuclease-like"/>
    <property type="match status" value="1"/>
</dbReference>
<dbReference type="InterPro" id="IPR011335">
    <property type="entry name" value="Restrct_endonuc-II-like"/>
</dbReference>
<dbReference type="GO" id="GO:0006281">
    <property type="term" value="P:DNA repair"/>
    <property type="evidence" value="ECO:0007669"/>
    <property type="project" value="UniProtKB-ARBA"/>
</dbReference>
<dbReference type="InterPro" id="IPR007527">
    <property type="entry name" value="Znf_SWIM"/>
</dbReference>
<sequence>MHSQRLSEAPLKAWVIISSTGEVSSAHCTCMAGVAETCTHVGALLFKVEATVRCREMRTVTDKPAYWILPSNVNKVHSEVGHQIDYTSASATRKSLNCLLNAETVSRPGWRTCARKLTTPPPTHSELSQFYADLHKTDGKSAILSVLPQYCEEFKDPVQPVTNIQSLLCLRDTSLDECDFTIVEQHCQAKKKQAYVSEQPAEQIEKTTHTQHKSSFWFAARAGRITASNMHAVYATDVRSPALSTIKKICYPQDSKCITADLTWGTTHEEDARKAYIQKNKGQHDNHHVSACGFFINPTFPEIGASPDGVVTCTCCGKGCVEIKCPSKHKTNTIPEACLAKDFYLELVDGKVQLKQSHQYYTQVQTQIFVTNSNYCDFVVWTLKDCVILRIDPNPEFWRARLQKAQQFFIAVSLPEIIAQHFTKKVSRTSLPLGEIQQNNVRKTSNR</sequence>
<organism evidence="3 4">
    <name type="scientific">Sinocyclocheilus anshuiensis</name>
    <dbReference type="NCBI Taxonomy" id="1608454"/>
    <lineage>
        <taxon>Eukaryota</taxon>
        <taxon>Metazoa</taxon>
        <taxon>Chordata</taxon>
        <taxon>Craniata</taxon>
        <taxon>Vertebrata</taxon>
        <taxon>Euteleostomi</taxon>
        <taxon>Actinopterygii</taxon>
        <taxon>Neopterygii</taxon>
        <taxon>Teleostei</taxon>
        <taxon>Ostariophysi</taxon>
        <taxon>Cypriniformes</taxon>
        <taxon>Cyprinidae</taxon>
        <taxon>Cyprininae</taxon>
        <taxon>Sinocyclocheilus</taxon>
    </lineage>
</organism>
<protein>
    <submittedName>
        <fullName evidence="3">Uncharacterized LOC107669462</fullName>
    </submittedName>
</protein>
<dbReference type="GO" id="GO:0008270">
    <property type="term" value="F:zinc ion binding"/>
    <property type="evidence" value="ECO:0007669"/>
    <property type="project" value="UniProtKB-KW"/>
</dbReference>
<dbReference type="Proteomes" id="UP000472260">
    <property type="component" value="Unassembled WGS sequence"/>
</dbReference>
<dbReference type="OrthoDB" id="6155932at2759"/>
<dbReference type="RefSeq" id="XP_016317187.1">
    <property type="nucleotide sequence ID" value="XM_016461701.1"/>
</dbReference>
<feature type="domain" description="SWIM-type" evidence="2">
    <location>
        <begin position="13"/>
        <end position="49"/>
    </location>
</feature>